<accession>A0A955RX82</accession>
<evidence type="ECO:0000256" key="3">
    <source>
        <dbReference type="ARBA" id="ARBA00023159"/>
    </source>
</evidence>
<dbReference type="InterPro" id="IPR009061">
    <property type="entry name" value="DNA-bd_dom_put_sf"/>
</dbReference>
<dbReference type="PANTHER" id="PTHR30204:SF90">
    <property type="entry name" value="HTH-TYPE TRANSCRIPTIONAL ACTIVATOR MTA"/>
    <property type="match status" value="1"/>
</dbReference>
<feature type="domain" description="HTH merR-type" evidence="6">
    <location>
        <begin position="2"/>
        <end position="71"/>
    </location>
</feature>
<gene>
    <name evidence="7" type="ORF">KC573_02045</name>
</gene>
<organism evidence="7 8">
    <name type="scientific">candidate division WWE3 bacterium</name>
    <dbReference type="NCBI Taxonomy" id="2053526"/>
    <lineage>
        <taxon>Bacteria</taxon>
        <taxon>Katanobacteria</taxon>
    </lineage>
</organism>
<evidence type="ECO:0000256" key="1">
    <source>
        <dbReference type="ARBA" id="ARBA00023015"/>
    </source>
</evidence>
<dbReference type="InterPro" id="IPR036244">
    <property type="entry name" value="TipA-like_antibiotic-bd"/>
</dbReference>
<protein>
    <submittedName>
        <fullName evidence="7">MerR family transcriptional regulator</fullName>
    </submittedName>
</protein>
<evidence type="ECO:0000313" key="8">
    <source>
        <dbReference type="Proteomes" id="UP000699691"/>
    </source>
</evidence>
<dbReference type="InterPro" id="IPR000551">
    <property type="entry name" value="MerR-type_HTH_dom"/>
</dbReference>
<dbReference type="AlphaFoldDB" id="A0A955RX82"/>
<keyword evidence="1" id="KW-0805">Transcription regulation</keyword>
<dbReference type="CDD" id="cd01106">
    <property type="entry name" value="HTH_TipAL-Mta"/>
    <property type="match status" value="1"/>
</dbReference>
<keyword evidence="4" id="KW-0804">Transcription</keyword>
<dbReference type="PANTHER" id="PTHR30204">
    <property type="entry name" value="REDOX-CYCLING DRUG-SENSING TRANSCRIPTIONAL ACTIVATOR SOXR"/>
    <property type="match status" value="1"/>
</dbReference>
<evidence type="ECO:0000256" key="2">
    <source>
        <dbReference type="ARBA" id="ARBA00023125"/>
    </source>
</evidence>
<proteinExistence type="predicted"/>
<dbReference type="Gene3D" id="1.10.490.50">
    <property type="entry name" value="Antibiotic binding domain of TipA-like multidrug resistance regulators"/>
    <property type="match status" value="1"/>
</dbReference>
<reference evidence="7" key="1">
    <citation type="submission" date="2020-04" db="EMBL/GenBank/DDBJ databases">
        <authorList>
            <person name="Zhang T."/>
        </authorList>
    </citation>
    <scope>NUCLEOTIDE SEQUENCE</scope>
    <source>
        <strain evidence="7">HKST-UBA02</strain>
    </source>
</reference>
<name>A0A955RX82_UNCKA</name>
<dbReference type="GO" id="GO:0003700">
    <property type="term" value="F:DNA-binding transcription factor activity"/>
    <property type="evidence" value="ECO:0007669"/>
    <property type="project" value="InterPro"/>
</dbReference>
<dbReference type="Gene3D" id="1.10.1660.10">
    <property type="match status" value="1"/>
</dbReference>
<dbReference type="Proteomes" id="UP000699691">
    <property type="component" value="Unassembled WGS sequence"/>
</dbReference>
<feature type="region of interest" description="Disordered" evidence="5">
    <location>
        <begin position="136"/>
        <end position="156"/>
    </location>
</feature>
<dbReference type="Pfam" id="PF13411">
    <property type="entry name" value="MerR_1"/>
    <property type="match status" value="1"/>
</dbReference>
<dbReference type="SUPFAM" id="SSF46955">
    <property type="entry name" value="Putative DNA-binding domain"/>
    <property type="match status" value="1"/>
</dbReference>
<keyword evidence="3" id="KW-0010">Activator</keyword>
<dbReference type="InterPro" id="IPR047057">
    <property type="entry name" value="MerR_fam"/>
</dbReference>
<dbReference type="InterPro" id="IPR012925">
    <property type="entry name" value="TipAS_dom"/>
</dbReference>
<dbReference type="EMBL" id="JAGQKY010000071">
    <property type="protein sequence ID" value="MCA9397585.1"/>
    <property type="molecule type" value="Genomic_DNA"/>
</dbReference>
<evidence type="ECO:0000259" key="6">
    <source>
        <dbReference type="PROSITE" id="PS50937"/>
    </source>
</evidence>
<evidence type="ECO:0000256" key="5">
    <source>
        <dbReference type="SAM" id="MobiDB-lite"/>
    </source>
</evidence>
<dbReference type="SMART" id="SM00422">
    <property type="entry name" value="HTH_MERR"/>
    <property type="match status" value="1"/>
</dbReference>
<comment type="caution">
    <text evidence="7">The sequence shown here is derived from an EMBL/GenBank/DDBJ whole genome shotgun (WGS) entry which is preliminary data.</text>
</comment>
<dbReference type="SUPFAM" id="SSF89082">
    <property type="entry name" value="Antibiotic binding domain of TipA-like multidrug resistance regulators"/>
    <property type="match status" value="1"/>
</dbReference>
<dbReference type="Pfam" id="PF07739">
    <property type="entry name" value="TipAS"/>
    <property type="match status" value="1"/>
</dbReference>
<reference evidence="7" key="2">
    <citation type="journal article" date="2021" name="Microbiome">
        <title>Successional dynamics and alternative stable states in a saline activated sludge microbial community over 9 years.</title>
        <authorList>
            <person name="Wang Y."/>
            <person name="Ye J."/>
            <person name="Ju F."/>
            <person name="Liu L."/>
            <person name="Boyd J.A."/>
            <person name="Deng Y."/>
            <person name="Parks D.H."/>
            <person name="Jiang X."/>
            <person name="Yin X."/>
            <person name="Woodcroft B.J."/>
            <person name="Tyson G.W."/>
            <person name="Hugenholtz P."/>
            <person name="Polz M.F."/>
            <person name="Zhang T."/>
        </authorList>
    </citation>
    <scope>NUCLEOTIDE SEQUENCE</scope>
    <source>
        <strain evidence="7">HKST-UBA02</strain>
    </source>
</reference>
<dbReference type="GO" id="GO:0003677">
    <property type="term" value="F:DNA binding"/>
    <property type="evidence" value="ECO:0007669"/>
    <property type="project" value="UniProtKB-KW"/>
</dbReference>
<evidence type="ECO:0000256" key="4">
    <source>
        <dbReference type="ARBA" id="ARBA00023163"/>
    </source>
</evidence>
<dbReference type="PROSITE" id="PS50937">
    <property type="entry name" value="HTH_MERR_2"/>
    <property type="match status" value="1"/>
</dbReference>
<evidence type="ECO:0000313" key="7">
    <source>
        <dbReference type="EMBL" id="MCA9397585.1"/>
    </source>
</evidence>
<keyword evidence="2" id="KW-0238">DNA-binding</keyword>
<feature type="compositionally biased region" description="Polar residues" evidence="5">
    <location>
        <begin position="141"/>
        <end position="152"/>
    </location>
</feature>
<sequence>MTYSIKQLAQKIGTTVRTLQYYDNINLLVPDRNTNNGYRYYSENHLSRLRQIQYFKSLGFSLEEIANILDNPKHDEIKALKEQKQLLLLEQDNLYEIINEIDQRITQLKGGVTNMSRTQPVSDEINQYKEEARKRWGNTDAYKQSQQRTSQWTKDDWDSIKQESENILSQLATLSDKEVTNTQVQELIASYHRHMNNFYDCSYEMFQNLGNMYAEDERFGKYYQERGIEPMFIRDAIAYYCKTHQHE</sequence>